<comment type="similarity">
    <text evidence="1 3">Belongs to the peptidase A1 family.</text>
</comment>
<dbReference type="AlphaFoldDB" id="A0A8H6X8X4"/>
<dbReference type="PROSITE" id="PS00141">
    <property type="entry name" value="ASP_PROTEASE"/>
    <property type="match status" value="1"/>
</dbReference>
<keyword evidence="3 6" id="KW-0645">Protease</keyword>
<gene>
    <name evidence="6" type="ORF">MVEN_02174200</name>
</gene>
<keyword evidence="7" id="KW-1185">Reference proteome</keyword>
<keyword evidence="2 3" id="KW-0064">Aspartyl protease</keyword>
<dbReference type="OrthoDB" id="771136at2759"/>
<dbReference type="PROSITE" id="PS51767">
    <property type="entry name" value="PEPTIDASE_A1"/>
    <property type="match status" value="1"/>
</dbReference>
<dbReference type="Pfam" id="PF00026">
    <property type="entry name" value="Asp"/>
    <property type="match status" value="1"/>
</dbReference>
<evidence type="ECO:0000259" key="5">
    <source>
        <dbReference type="PROSITE" id="PS51767"/>
    </source>
</evidence>
<evidence type="ECO:0000256" key="2">
    <source>
        <dbReference type="ARBA" id="ARBA00022750"/>
    </source>
</evidence>
<evidence type="ECO:0000256" key="4">
    <source>
        <dbReference type="SAM" id="SignalP"/>
    </source>
</evidence>
<dbReference type="InterPro" id="IPR034164">
    <property type="entry name" value="Pepsin-like_dom"/>
</dbReference>
<feature type="chain" id="PRO_5034866753" evidence="4">
    <location>
        <begin position="21"/>
        <end position="448"/>
    </location>
</feature>
<dbReference type="EMBL" id="JACAZI010000023">
    <property type="protein sequence ID" value="KAF7336261.1"/>
    <property type="molecule type" value="Genomic_DNA"/>
</dbReference>
<dbReference type="PANTHER" id="PTHR47966">
    <property type="entry name" value="BETA-SITE APP-CLEAVING ENZYME, ISOFORM A-RELATED"/>
    <property type="match status" value="1"/>
</dbReference>
<dbReference type="CDD" id="cd05471">
    <property type="entry name" value="pepsin_like"/>
    <property type="match status" value="1"/>
</dbReference>
<dbReference type="InterPro" id="IPR001969">
    <property type="entry name" value="Aspartic_peptidase_AS"/>
</dbReference>
<dbReference type="GO" id="GO:0006508">
    <property type="term" value="P:proteolysis"/>
    <property type="evidence" value="ECO:0007669"/>
    <property type="project" value="UniProtKB-KW"/>
</dbReference>
<keyword evidence="3" id="KW-0378">Hydrolase</keyword>
<evidence type="ECO:0000256" key="1">
    <source>
        <dbReference type="ARBA" id="ARBA00007447"/>
    </source>
</evidence>
<accession>A0A8H6X8X4</accession>
<dbReference type="InterPro" id="IPR001461">
    <property type="entry name" value="Aspartic_peptidase_A1"/>
</dbReference>
<feature type="domain" description="Peptidase A1" evidence="5">
    <location>
        <begin position="84"/>
        <end position="448"/>
    </location>
</feature>
<dbReference type="SUPFAM" id="SSF50630">
    <property type="entry name" value="Acid proteases"/>
    <property type="match status" value="1"/>
</dbReference>
<evidence type="ECO:0000313" key="6">
    <source>
        <dbReference type="EMBL" id="KAF7336261.1"/>
    </source>
</evidence>
<evidence type="ECO:0000256" key="3">
    <source>
        <dbReference type="RuleBase" id="RU000454"/>
    </source>
</evidence>
<dbReference type="Gene3D" id="2.40.70.10">
    <property type="entry name" value="Acid Proteases"/>
    <property type="match status" value="2"/>
</dbReference>
<keyword evidence="4" id="KW-0732">Signal</keyword>
<reference evidence="6" key="1">
    <citation type="submission" date="2020-05" db="EMBL/GenBank/DDBJ databases">
        <title>Mycena genomes resolve the evolution of fungal bioluminescence.</title>
        <authorList>
            <person name="Tsai I.J."/>
        </authorList>
    </citation>
    <scope>NUCLEOTIDE SEQUENCE</scope>
    <source>
        <strain evidence="6">CCC161011</strain>
    </source>
</reference>
<dbReference type="InterPro" id="IPR033121">
    <property type="entry name" value="PEPTIDASE_A1"/>
</dbReference>
<comment type="caution">
    <text evidence="6">The sequence shown here is derived from an EMBL/GenBank/DDBJ whole genome shotgun (WGS) entry which is preliminary data.</text>
</comment>
<sequence length="448" mass="47806">MLALPLPIAALLLVLVFSAAEPIHVPIQRGPDSLTTHLDYLAAAEFIRARYGYGSAASSTTKPSQRRGIAQSSDFGNLKGDTIYFGTVNIGTPPQSLNVVLDTGSSDLWLADSTCSSCDAQTPRFKSDQSSSYVKQQSPIVSIPYASGKVSGVNSTESVSMGNFSVKSQTFLSVTSLSGQLLGGSISGIMGLAFDAIAATKTVPFWESLLSSSQLAAPEMSFWLTRFRGTEFTEEEPGGAFTLGGRNTSLFQGDIEFLNLSSSSTLADPTYWLLRVSACSTNLSISISFGGKAWPIAPADLNLGKVNQLLGQGNTGSLCVGGIFDFTQGGVAPPGQPSWVIGDTFLVRIHFLNLLCGQTEIREEKCVFGVPAGSPVRRVCPALGSRSLFKYAGSVHYTQYLPLTAAFRCVGRRKNKRCSTDGETDITRTMYVLFLSLACQLPLIFLLA</sequence>
<dbReference type="InterPro" id="IPR021109">
    <property type="entry name" value="Peptidase_aspartic_dom_sf"/>
</dbReference>
<feature type="signal peptide" evidence="4">
    <location>
        <begin position="1"/>
        <end position="20"/>
    </location>
</feature>
<dbReference type="PANTHER" id="PTHR47966:SF6">
    <property type="entry name" value="PEPTIDASE A1 DOMAIN-CONTAINING PROTEIN"/>
    <property type="match status" value="1"/>
</dbReference>
<name>A0A8H6X8X4_9AGAR</name>
<proteinExistence type="inferred from homology"/>
<dbReference type="PRINTS" id="PR00792">
    <property type="entry name" value="PEPSIN"/>
</dbReference>
<dbReference type="GO" id="GO:0004190">
    <property type="term" value="F:aspartic-type endopeptidase activity"/>
    <property type="evidence" value="ECO:0007669"/>
    <property type="project" value="UniProtKB-KW"/>
</dbReference>
<dbReference type="Proteomes" id="UP000620124">
    <property type="component" value="Unassembled WGS sequence"/>
</dbReference>
<evidence type="ECO:0000313" key="7">
    <source>
        <dbReference type="Proteomes" id="UP000620124"/>
    </source>
</evidence>
<dbReference type="FunFam" id="2.40.70.10:FF:000008">
    <property type="entry name" value="Cathepsin D"/>
    <property type="match status" value="1"/>
</dbReference>
<protein>
    <submittedName>
        <fullName evidence="6">Acid protease</fullName>
    </submittedName>
</protein>
<organism evidence="6 7">
    <name type="scientific">Mycena venus</name>
    <dbReference type="NCBI Taxonomy" id="2733690"/>
    <lineage>
        <taxon>Eukaryota</taxon>
        <taxon>Fungi</taxon>
        <taxon>Dikarya</taxon>
        <taxon>Basidiomycota</taxon>
        <taxon>Agaricomycotina</taxon>
        <taxon>Agaricomycetes</taxon>
        <taxon>Agaricomycetidae</taxon>
        <taxon>Agaricales</taxon>
        <taxon>Marasmiineae</taxon>
        <taxon>Mycenaceae</taxon>
        <taxon>Mycena</taxon>
    </lineage>
</organism>